<dbReference type="AlphaFoldDB" id="A0A0C3CX39"/>
<protein>
    <submittedName>
        <fullName evidence="1">Uncharacterized protein</fullName>
    </submittedName>
</protein>
<gene>
    <name evidence="1" type="ORF">M413DRAFT_84378</name>
</gene>
<accession>A0A0C3CX39</accession>
<proteinExistence type="predicted"/>
<name>A0A0C3CX39_HEBCY</name>
<reference evidence="2" key="2">
    <citation type="submission" date="2015-01" db="EMBL/GenBank/DDBJ databases">
        <title>Evolutionary Origins and Diversification of the Mycorrhizal Mutualists.</title>
        <authorList>
            <consortium name="DOE Joint Genome Institute"/>
            <consortium name="Mycorrhizal Genomics Consortium"/>
            <person name="Kohler A."/>
            <person name="Kuo A."/>
            <person name="Nagy L.G."/>
            <person name="Floudas D."/>
            <person name="Copeland A."/>
            <person name="Barry K.W."/>
            <person name="Cichocki N."/>
            <person name="Veneault-Fourrey C."/>
            <person name="LaButti K."/>
            <person name="Lindquist E.A."/>
            <person name="Lipzen A."/>
            <person name="Lundell T."/>
            <person name="Morin E."/>
            <person name="Murat C."/>
            <person name="Riley R."/>
            <person name="Ohm R."/>
            <person name="Sun H."/>
            <person name="Tunlid A."/>
            <person name="Henrissat B."/>
            <person name="Grigoriev I.V."/>
            <person name="Hibbett D.S."/>
            <person name="Martin F."/>
        </authorList>
    </citation>
    <scope>NUCLEOTIDE SEQUENCE [LARGE SCALE GENOMIC DNA]</scope>
    <source>
        <strain evidence="2">h7</strain>
    </source>
</reference>
<keyword evidence="2" id="KW-1185">Reference proteome</keyword>
<dbReference type="Proteomes" id="UP000053424">
    <property type="component" value="Unassembled WGS sequence"/>
</dbReference>
<evidence type="ECO:0000313" key="1">
    <source>
        <dbReference type="EMBL" id="KIM48714.1"/>
    </source>
</evidence>
<organism evidence="1 2">
    <name type="scientific">Hebeloma cylindrosporum</name>
    <dbReference type="NCBI Taxonomy" id="76867"/>
    <lineage>
        <taxon>Eukaryota</taxon>
        <taxon>Fungi</taxon>
        <taxon>Dikarya</taxon>
        <taxon>Basidiomycota</taxon>
        <taxon>Agaricomycotina</taxon>
        <taxon>Agaricomycetes</taxon>
        <taxon>Agaricomycetidae</taxon>
        <taxon>Agaricales</taxon>
        <taxon>Agaricineae</taxon>
        <taxon>Hymenogastraceae</taxon>
        <taxon>Hebeloma</taxon>
    </lineage>
</organism>
<evidence type="ECO:0000313" key="2">
    <source>
        <dbReference type="Proteomes" id="UP000053424"/>
    </source>
</evidence>
<reference evidence="1 2" key="1">
    <citation type="submission" date="2014-04" db="EMBL/GenBank/DDBJ databases">
        <authorList>
            <consortium name="DOE Joint Genome Institute"/>
            <person name="Kuo A."/>
            <person name="Gay G."/>
            <person name="Dore J."/>
            <person name="Kohler A."/>
            <person name="Nagy L.G."/>
            <person name="Floudas D."/>
            <person name="Copeland A."/>
            <person name="Barry K.W."/>
            <person name="Cichocki N."/>
            <person name="Veneault-Fourrey C."/>
            <person name="LaButti K."/>
            <person name="Lindquist E.A."/>
            <person name="Lipzen A."/>
            <person name="Lundell T."/>
            <person name="Morin E."/>
            <person name="Murat C."/>
            <person name="Sun H."/>
            <person name="Tunlid A."/>
            <person name="Henrissat B."/>
            <person name="Grigoriev I.V."/>
            <person name="Hibbett D.S."/>
            <person name="Martin F."/>
            <person name="Nordberg H.P."/>
            <person name="Cantor M.N."/>
            <person name="Hua S.X."/>
        </authorList>
    </citation>
    <scope>NUCLEOTIDE SEQUENCE [LARGE SCALE GENOMIC DNA]</scope>
    <source>
        <strain evidence="2">h7</strain>
    </source>
</reference>
<sequence length="90" mass="10576">MTTSRVSILVCILPTEKKYIPTSQISEMPIHKNNPANHREEPQRYIQYCNHRNIRILFNVPDRPDTINTLHTLKATKQNKTRKSENKCSM</sequence>
<dbReference type="HOGENOM" id="CLU_2441095_0_0_1"/>
<dbReference type="EMBL" id="KN831768">
    <property type="protein sequence ID" value="KIM48714.1"/>
    <property type="molecule type" value="Genomic_DNA"/>
</dbReference>